<protein>
    <submittedName>
        <fullName evidence="1">Uncharacterized protein</fullName>
    </submittedName>
</protein>
<sequence>MRNTEKDEKLGEKLTPVNKKIEDAIDEKLEHHQKSRIEPYSDLRFETAKSKDNIKYDTAQAKLSEDKTLIVAYKSDTPLEGGKIADF</sequence>
<dbReference type="Proteomes" id="UP001157418">
    <property type="component" value="Unassembled WGS sequence"/>
</dbReference>
<name>A0AAU9NCW1_9ASTR</name>
<dbReference type="InterPro" id="IPR044984">
    <property type="entry name" value="SMP1"/>
</dbReference>
<organism evidence="1 2">
    <name type="scientific">Lactuca virosa</name>
    <dbReference type="NCBI Taxonomy" id="75947"/>
    <lineage>
        <taxon>Eukaryota</taxon>
        <taxon>Viridiplantae</taxon>
        <taxon>Streptophyta</taxon>
        <taxon>Embryophyta</taxon>
        <taxon>Tracheophyta</taxon>
        <taxon>Spermatophyta</taxon>
        <taxon>Magnoliopsida</taxon>
        <taxon>eudicotyledons</taxon>
        <taxon>Gunneridae</taxon>
        <taxon>Pentapetalae</taxon>
        <taxon>asterids</taxon>
        <taxon>campanulids</taxon>
        <taxon>Asterales</taxon>
        <taxon>Asteraceae</taxon>
        <taxon>Cichorioideae</taxon>
        <taxon>Cichorieae</taxon>
        <taxon>Lactucinae</taxon>
        <taxon>Lactuca</taxon>
    </lineage>
</organism>
<evidence type="ECO:0000313" key="2">
    <source>
        <dbReference type="Proteomes" id="UP001157418"/>
    </source>
</evidence>
<dbReference type="PANTHER" id="PTHR37732:SF2">
    <property type="entry name" value="SEED MATURATION PROTEIN 1"/>
    <property type="match status" value="1"/>
</dbReference>
<gene>
    <name evidence="1" type="ORF">LVIROSA_LOCUS20535</name>
</gene>
<accession>A0AAU9NCW1</accession>
<keyword evidence="2" id="KW-1185">Reference proteome</keyword>
<comment type="caution">
    <text evidence="1">The sequence shown here is derived from an EMBL/GenBank/DDBJ whole genome shotgun (WGS) entry which is preliminary data.</text>
</comment>
<dbReference type="GO" id="GO:0010162">
    <property type="term" value="P:seed dormancy process"/>
    <property type="evidence" value="ECO:0007669"/>
    <property type="project" value="InterPro"/>
</dbReference>
<reference evidence="1 2" key="1">
    <citation type="submission" date="2022-01" db="EMBL/GenBank/DDBJ databases">
        <authorList>
            <person name="Xiong W."/>
            <person name="Schranz E."/>
        </authorList>
    </citation>
    <scope>NUCLEOTIDE SEQUENCE [LARGE SCALE GENOMIC DNA]</scope>
</reference>
<dbReference type="PANTHER" id="PTHR37732">
    <property type="entry name" value="OS08G0104400 PROTEIN"/>
    <property type="match status" value="1"/>
</dbReference>
<dbReference type="AlphaFoldDB" id="A0AAU9NCW1"/>
<proteinExistence type="predicted"/>
<dbReference type="EMBL" id="CAKMRJ010003334">
    <property type="protein sequence ID" value="CAH1433980.1"/>
    <property type="molecule type" value="Genomic_DNA"/>
</dbReference>
<evidence type="ECO:0000313" key="1">
    <source>
        <dbReference type="EMBL" id="CAH1433980.1"/>
    </source>
</evidence>